<reference evidence="1 2" key="1">
    <citation type="submission" date="2024-05" db="EMBL/GenBank/DDBJ databases">
        <title>Microbispora sp.ZYX-F-249.</title>
        <authorList>
            <person name="Xie H."/>
        </authorList>
    </citation>
    <scope>NUCLEOTIDE SEQUENCE [LARGE SCALE GENOMIC DNA]</scope>
    <source>
        <strain evidence="1 2">ZYX-F-249</strain>
    </source>
</reference>
<comment type="caution">
    <text evidence="1">The sequence shown here is derived from an EMBL/GenBank/DDBJ whole genome shotgun (WGS) entry which is preliminary data.</text>
</comment>
<organism evidence="1 2">
    <name type="scientific">Microbispora maris</name>
    <dbReference type="NCBI Taxonomy" id="3144104"/>
    <lineage>
        <taxon>Bacteria</taxon>
        <taxon>Bacillati</taxon>
        <taxon>Actinomycetota</taxon>
        <taxon>Actinomycetes</taxon>
        <taxon>Streptosporangiales</taxon>
        <taxon>Streptosporangiaceae</taxon>
        <taxon>Microbispora</taxon>
    </lineage>
</organism>
<gene>
    <name evidence="1" type="ORF">AAH991_38120</name>
</gene>
<keyword evidence="2" id="KW-1185">Reference proteome</keyword>
<accession>A0ABV0B0E3</accession>
<protein>
    <submittedName>
        <fullName evidence="1">Uncharacterized protein</fullName>
    </submittedName>
</protein>
<dbReference type="Proteomes" id="UP001447516">
    <property type="component" value="Unassembled WGS sequence"/>
</dbReference>
<evidence type="ECO:0000313" key="2">
    <source>
        <dbReference type="Proteomes" id="UP001447516"/>
    </source>
</evidence>
<evidence type="ECO:0000313" key="1">
    <source>
        <dbReference type="EMBL" id="MEN3540983.1"/>
    </source>
</evidence>
<dbReference type="EMBL" id="JBDJAW010000067">
    <property type="protein sequence ID" value="MEN3540983.1"/>
    <property type="molecule type" value="Genomic_DNA"/>
</dbReference>
<name>A0ABV0B0E3_9ACTN</name>
<sequence length="70" mass="7523">MTNDAADTHRWAINAVIEATDAQMLEALVEGGIRPEPDTQAIVEAMYCNRCGISWEEGKGTPCGVSPDES</sequence>
<proteinExistence type="predicted"/>
<dbReference type="RefSeq" id="WP_346230821.1">
    <property type="nucleotide sequence ID" value="NZ_JBDJAW010000067.1"/>
</dbReference>